<protein>
    <submittedName>
        <fullName evidence="4">Sit4-associated protein</fullName>
    </submittedName>
</protein>
<feature type="compositionally biased region" description="Basic and acidic residues" evidence="3">
    <location>
        <begin position="1274"/>
        <end position="1285"/>
    </location>
</feature>
<dbReference type="PANTHER" id="PTHR12634:SF8">
    <property type="entry name" value="FIERY MOUNTAIN, ISOFORM D"/>
    <property type="match status" value="1"/>
</dbReference>
<dbReference type="GO" id="GO:0005634">
    <property type="term" value="C:nucleus"/>
    <property type="evidence" value="ECO:0007669"/>
    <property type="project" value="TreeGrafter"/>
</dbReference>
<evidence type="ECO:0000256" key="1">
    <source>
        <dbReference type="ARBA" id="ARBA00006180"/>
    </source>
</evidence>
<feature type="region of interest" description="Disordered" evidence="3">
    <location>
        <begin position="987"/>
        <end position="1011"/>
    </location>
</feature>
<proteinExistence type="inferred from homology"/>
<name>A0A511KH51_RHOTO</name>
<feature type="compositionally biased region" description="Basic and acidic residues" evidence="3">
    <location>
        <begin position="1249"/>
        <end position="1258"/>
    </location>
</feature>
<sequence length="1285" mass="138227">MSFWKLAAKTLAVAPTDGIEGILAPLSHLDPAPDSPTPSAQPDTLSPADIKAHQDALDALIAEPELLSEIKSGSNQRLIDFLARKEVVLRLGGWVVWGLGRGFIDKEEGEATNGTEGASLESGILPDSLEQGKVPDEVLAADERKRKGMGGIPWRCEDDEKDSDGEDDLEVADVGKKKRSDFPRICTEVLISSPPSLTDTLFRHEDASSQPHTCPSPPDFLLPFWESILGSTEQQLASRTQQVGFWVKVNGALLEGPLGSEVLAQILTIPHLPHRLLSLLPYCSPINDLLLLLLRVSRPPSPLIPSVAVQAIRMLDPSSALGRAGHAAGEELLRGIIEICLAVPRTQDGMPGSEQPSGGFGGMGGAGDNDEQIFQWRDTSLVRKLADEKSAGILLDWMLAELDERGAAVEEEEEDAGRTPKPPSAIPLPESTNGAENDDGTNSEQARRDMHTSSLVSALSVFIELIRKNNSDFVEQHMLAWARRKQAEHLECEMLQAEGAQVVLDPRHAEQERPDDKGPSVVDLSALLSSVAQRLGGFQKLLKEPRSSTAPISTAGGKRTPLTLERFRICEFYAELLHCSNMSLLNRSQGSALLYDEDGHLARGWQATDDLASALAGPAEHEEEDDLDQPRPSPSPEVHSFPSTFSTSPNDHAYDPYSGQSTPSGRESLDEESGGVLTKFEANQLRAIIAAAEDGGVDEEGEAGQTAGDAVYKAETPSTKVQDRRRSRQSLSADDERDLPPTPSVYSETSRQLPAIPLPPGPMLKSKFIEHGVVPMVLSLFFEFPWHNFLHNVVFDLLQQIFHGRLDRSLDRQLAESVFVDGRLCHQILEANRRQEAAAAERPNMRLGYIAHVTLIAEETVKLFQRFPELYNAVESAIPQPEWEQYVSTTLRETRERDMAPFHGAGNVSLTLNKAPSSSSLSDEDDEFPMNSARAMRAMEAAGMAGGGSAVDEGAFGEHGKPANGTEGAGSGSLTDQFSRYLAHSLTSDRTVGSSDEDDEDDNWLGGSRFDPGDVDFELDASEGQAMRSFGFDDRFDAAGPSALRFGTSDSDEENDWAPFEGASSARPADAFGSDDFIPTIASASAASTGGFGSSFNVAPASSSGSKPAAAEDDDFGDFEAADASPSIEIPTMDSFDDFDFGEQGRLAAGIDTSSTFGGATKLASLKQTSIEEDDGSARFGRLSLGEHSNPNSPARNTPNLPSIDGFAVAMGADLPDADRATSPGEPLGPSMHPGAHLTPDGQMIEAEVEGKKVRVPADDIVLAHRRHSSSDGSSRRASSENVRD</sequence>
<evidence type="ECO:0000256" key="3">
    <source>
        <dbReference type="SAM" id="MobiDB-lite"/>
    </source>
</evidence>
<comment type="similarity">
    <text evidence="1">Belongs to the SAPS family.</text>
</comment>
<dbReference type="EMBL" id="BJWK01000008">
    <property type="protein sequence ID" value="GEM09687.1"/>
    <property type="molecule type" value="Genomic_DNA"/>
</dbReference>
<dbReference type="GO" id="GO:0005829">
    <property type="term" value="C:cytosol"/>
    <property type="evidence" value="ECO:0007669"/>
    <property type="project" value="TreeGrafter"/>
</dbReference>
<organism evidence="4 5">
    <name type="scientific">Rhodotorula toruloides</name>
    <name type="common">Yeast</name>
    <name type="synonym">Rhodosporidium toruloides</name>
    <dbReference type="NCBI Taxonomy" id="5286"/>
    <lineage>
        <taxon>Eukaryota</taxon>
        <taxon>Fungi</taxon>
        <taxon>Dikarya</taxon>
        <taxon>Basidiomycota</taxon>
        <taxon>Pucciniomycotina</taxon>
        <taxon>Microbotryomycetes</taxon>
        <taxon>Sporidiobolales</taxon>
        <taxon>Sporidiobolaceae</taxon>
        <taxon>Rhodotorula</taxon>
    </lineage>
</organism>
<reference evidence="4 5" key="1">
    <citation type="submission" date="2019-07" db="EMBL/GenBank/DDBJ databases">
        <title>Rhodotorula toruloides NBRC10032 genome sequencing.</title>
        <authorList>
            <person name="Shida Y."/>
            <person name="Takaku H."/>
            <person name="Ogasawara W."/>
            <person name="Mori K."/>
        </authorList>
    </citation>
    <scope>NUCLEOTIDE SEQUENCE [LARGE SCALE GENOMIC DNA]</scope>
    <source>
        <strain evidence="4 5">NBRC10032</strain>
    </source>
</reference>
<feature type="compositionally biased region" description="Low complexity" evidence="3">
    <location>
        <begin position="1095"/>
        <end position="1109"/>
    </location>
</feature>
<evidence type="ECO:0000313" key="5">
    <source>
        <dbReference type="Proteomes" id="UP000321518"/>
    </source>
</evidence>
<feature type="compositionally biased region" description="Acidic residues" evidence="3">
    <location>
        <begin position="1111"/>
        <end position="1121"/>
    </location>
</feature>
<feature type="region of interest" description="Disordered" evidence="3">
    <location>
        <begin position="945"/>
        <end position="974"/>
    </location>
</feature>
<keyword evidence="2" id="KW-0131">Cell cycle</keyword>
<feature type="region of interest" description="Disordered" evidence="3">
    <location>
        <begin position="26"/>
        <end position="46"/>
    </location>
</feature>
<feature type="region of interest" description="Disordered" evidence="3">
    <location>
        <begin position="407"/>
        <end position="451"/>
    </location>
</feature>
<feature type="region of interest" description="Disordered" evidence="3">
    <location>
        <begin position="696"/>
        <end position="757"/>
    </location>
</feature>
<feature type="region of interest" description="Disordered" evidence="3">
    <location>
        <begin position="897"/>
        <end position="927"/>
    </location>
</feature>
<feature type="compositionally biased region" description="Polar residues" evidence="3">
    <location>
        <begin position="1187"/>
        <end position="1201"/>
    </location>
</feature>
<dbReference type="Pfam" id="PF04499">
    <property type="entry name" value="SAPS"/>
    <property type="match status" value="1"/>
</dbReference>
<dbReference type="Proteomes" id="UP000321518">
    <property type="component" value="Unassembled WGS sequence"/>
</dbReference>
<feature type="region of interest" description="Disordered" evidence="3">
    <location>
        <begin position="347"/>
        <end position="369"/>
    </location>
</feature>
<accession>A0A511KH51</accession>
<evidence type="ECO:0000256" key="2">
    <source>
        <dbReference type="ARBA" id="ARBA00023306"/>
    </source>
</evidence>
<dbReference type="InterPro" id="IPR007587">
    <property type="entry name" value="SAPS"/>
</dbReference>
<feature type="region of interest" description="Disordered" evidence="3">
    <location>
        <begin position="1167"/>
        <end position="1285"/>
    </location>
</feature>
<comment type="caution">
    <text evidence="4">The sequence shown here is derived from an EMBL/GenBank/DDBJ whole genome shotgun (WGS) entry which is preliminary data.</text>
</comment>
<dbReference type="GO" id="GO:0019888">
    <property type="term" value="F:protein phosphatase regulator activity"/>
    <property type="evidence" value="ECO:0007669"/>
    <property type="project" value="TreeGrafter"/>
</dbReference>
<dbReference type="OrthoDB" id="10259133at2759"/>
<dbReference type="PANTHER" id="PTHR12634">
    <property type="entry name" value="SIT4 YEAST -ASSOCIATING PROTEIN-RELATED"/>
    <property type="match status" value="1"/>
</dbReference>
<feature type="region of interest" description="Disordered" evidence="3">
    <location>
        <begin position="615"/>
        <end position="674"/>
    </location>
</feature>
<gene>
    <name evidence="4" type="ORF">Rt10032_c08g3704</name>
</gene>
<evidence type="ECO:0000313" key="4">
    <source>
        <dbReference type="EMBL" id="GEM09687.1"/>
    </source>
</evidence>
<dbReference type="GO" id="GO:0019903">
    <property type="term" value="F:protein phosphatase binding"/>
    <property type="evidence" value="ECO:0007669"/>
    <property type="project" value="InterPro"/>
</dbReference>
<feature type="compositionally biased region" description="Gly residues" evidence="3">
    <location>
        <begin position="358"/>
        <end position="367"/>
    </location>
</feature>
<feature type="region of interest" description="Disordered" evidence="3">
    <location>
        <begin position="1095"/>
        <end position="1139"/>
    </location>
</feature>
<feature type="compositionally biased region" description="Polar residues" evidence="3">
    <location>
        <begin position="641"/>
        <end position="650"/>
    </location>
</feature>